<dbReference type="SMART" id="SM00065">
    <property type="entry name" value="GAF"/>
    <property type="match status" value="1"/>
</dbReference>
<evidence type="ECO:0000259" key="1">
    <source>
        <dbReference type="SMART" id="SM00065"/>
    </source>
</evidence>
<sequence>MRYGRITVGESVTQFKNCPLICRLLNDQVGATQLNTTLTSAELAVISEIETTSSLLRLVTRLTGLRFAAIAKVTESSWTACAVYDEINFGLEAGHELKLENTFCNELRLNHQPIVINEVATDPVYADHAIPKMFKFQSYFSLPIIFPTGDFFGTLCGLDLMPKKLDDEQLLDTLKVFCTLIANTLYAHQQLTMLQAQMGDLQPEQTNA</sequence>
<dbReference type="Gene3D" id="3.30.450.40">
    <property type="match status" value="1"/>
</dbReference>
<comment type="caution">
    <text evidence="2">The sequence shown here is derived from an EMBL/GenBank/DDBJ whole genome shotgun (WGS) entry which is preliminary data.</text>
</comment>
<evidence type="ECO:0000313" key="2">
    <source>
        <dbReference type="EMBL" id="RMT81229.1"/>
    </source>
</evidence>
<proteinExistence type="predicted"/>
<gene>
    <name evidence="2" type="ORF">ALP40_05131</name>
</gene>
<dbReference type="InterPro" id="IPR003018">
    <property type="entry name" value="GAF"/>
</dbReference>
<dbReference type="SUPFAM" id="SSF55781">
    <property type="entry name" value="GAF domain-like"/>
    <property type="match status" value="1"/>
</dbReference>
<reference evidence="2 3" key="1">
    <citation type="submission" date="2018-08" db="EMBL/GenBank/DDBJ databases">
        <title>Recombination of ecologically and evolutionarily significant loci maintains genetic cohesion in the Pseudomonas syringae species complex.</title>
        <authorList>
            <person name="Dillon M."/>
            <person name="Thakur S."/>
            <person name="Almeida R.N.D."/>
            <person name="Weir B.S."/>
            <person name="Guttman D.S."/>
        </authorList>
    </citation>
    <scope>NUCLEOTIDE SEQUENCE [LARGE SCALE GENOMIC DNA]</scope>
    <source>
        <strain evidence="2 3">ICMP 19473</strain>
    </source>
</reference>
<organism evidence="2 3">
    <name type="scientific">Pseudomonas viridiflava</name>
    <name type="common">Phytomonas viridiflava</name>
    <dbReference type="NCBI Taxonomy" id="33069"/>
    <lineage>
        <taxon>Bacteria</taxon>
        <taxon>Pseudomonadati</taxon>
        <taxon>Pseudomonadota</taxon>
        <taxon>Gammaproteobacteria</taxon>
        <taxon>Pseudomonadales</taxon>
        <taxon>Pseudomonadaceae</taxon>
        <taxon>Pseudomonas</taxon>
    </lineage>
</organism>
<dbReference type="Proteomes" id="UP000273854">
    <property type="component" value="Unassembled WGS sequence"/>
</dbReference>
<accession>A0A3M5P910</accession>
<name>A0A3M5P910_PSEVI</name>
<dbReference type="InterPro" id="IPR029016">
    <property type="entry name" value="GAF-like_dom_sf"/>
</dbReference>
<dbReference type="AlphaFoldDB" id="A0A3M5P910"/>
<evidence type="ECO:0000313" key="3">
    <source>
        <dbReference type="Proteomes" id="UP000273854"/>
    </source>
</evidence>
<dbReference type="Pfam" id="PF01590">
    <property type="entry name" value="GAF"/>
    <property type="match status" value="1"/>
</dbReference>
<feature type="domain" description="GAF" evidence="1">
    <location>
        <begin position="47"/>
        <end position="195"/>
    </location>
</feature>
<dbReference type="EMBL" id="RBTP01000036">
    <property type="protein sequence ID" value="RMT81229.1"/>
    <property type="molecule type" value="Genomic_DNA"/>
</dbReference>
<protein>
    <submittedName>
        <fullName evidence="2">GAF domain-containing protein</fullName>
    </submittedName>
</protein>